<dbReference type="EMBL" id="JAKWJU010000002">
    <property type="protein sequence ID" value="MCH6162132.1"/>
    <property type="molecule type" value="Genomic_DNA"/>
</dbReference>
<dbReference type="InterPro" id="IPR034660">
    <property type="entry name" value="DinB/YfiT-like"/>
</dbReference>
<keyword evidence="2" id="KW-1185">Reference proteome</keyword>
<dbReference type="RefSeq" id="WP_241060923.1">
    <property type="nucleotide sequence ID" value="NZ_JAKWJU010000002.1"/>
</dbReference>
<sequence>MTRTTLEGHPQRRLPHPQADERTMLESWLDFHRATLTLKCADLDDDKLRERSVEPSAMTLLGLVQHMAEVERNWFQRIFAGQDLPPIYEEGDRDGFAVTPERGMDEAMATWQREVDRGRELTASASLDDSGQVPERYASVMGAGTVSLRWILVHMIEEYARHNGHADLLRERIDGKSGT</sequence>
<dbReference type="Proteomes" id="UP001166784">
    <property type="component" value="Unassembled WGS sequence"/>
</dbReference>
<organism evidence="1 2">
    <name type="scientific">Streptomyces marispadix</name>
    <dbReference type="NCBI Taxonomy" id="2922868"/>
    <lineage>
        <taxon>Bacteria</taxon>
        <taxon>Bacillati</taxon>
        <taxon>Actinomycetota</taxon>
        <taxon>Actinomycetes</taxon>
        <taxon>Kitasatosporales</taxon>
        <taxon>Streptomycetaceae</taxon>
        <taxon>Streptomyces</taxon>
    </lineage>
</organism>
<dbReference type="Pfam" id="PF04978">
    <property type="entry name" value="MST"/>
    <property type="match status" value="1"/>
</dbReference>
<reference evidence="1" key="1">
    <citation type="submission" date="2022-03" db="EMBL/GenBank/DDBJ databases">
        <authorList>
            <person name="Santos J.D.N."/>
            <person name="Kallscheuer N."/>
            <person name="Jogler C."/>
            <person name="Lage O.M."/>
        </authorList>
    </citation>
    <scope>NUCLEOTIDE SEQUENCE</scope>
    <source>
        <strain evidence="1">M600PL45_2</strain>
    </source>
</reference>
<dbReference type="Gene3D" id="1.20.120.450">
    <property type="entry name" value="dinb family like domain"/>
    <property type="match status" value="1"/>
</dbReference>
<accession>A0ABS9T0T9</accession>
<name>A0ABS9T0T9_9ACTN</name>
<dbReference type="InterPro" id="IPR007061">
    <property type="entry name" value="MST-like"/>
</dbReference>
<proteinExistence type="predicted"/>
<gene>
    <name evidence="1" type="ORF">MMA15_17600</name>
</gene>
<evidence type="ECO:0000313" key="1">
    <source>
        <dbReference type="EMBL" id="MCH6162132.1"/>
    </source>
</evidence>
<evidence type="ECO:0000313" key="2">
    <source>
        <dbReference type="Proteomes" id="UP001166784"/>
    </source>
</evidence>
<dbReference type="SUPFAM" id="SSF109854">
    <property type="entry name" value="DinB/YfiT-like putative metalloenzymes"/>
    <property type="match status" value="1"/>
</dbReference>
<reference evidence="1" key="2">
    <citation type="journal article" date="2023" name="Int. J. Syst. Evol. Microbiol.">
        <title>Streptomyces marispadix sp. nov., isolated from marine beach sediment of the Northern Coast of Portugal.</title>
        <authorList>
            <person name="dos Santos J.D.N."/>
            <person name="Vitorino I.R."/>
            <person name="Kallscheuer N."/>
            <person name="Srivastava A."/>
            <person name="Krautwurst S."/>
            <person name="Marz M."/>
            <person name="Jogler C."/>
            <person name="Lobo Da Cunha A."/>
            <person name="Catita J."/>
            <person name="Goncalves H."/>
            <person name="Gonzalez I."/>
            <person name="Reyes F."/>
            <person name="Lage O.M."/>
        </authorList>
    </citation>
    <scope>NUCLEOTIDE SEQUENCE</scope>
    <source>
        <strain evidence="1">M600PL45_2</strain>
    </source>
</reference>
<protein>
    <submittedName>
        <fullName evidence="1">DinB family protein</fullName>
    </submittedName>
</protein>
<comment type="caution">
    <text evidence="1">The sequence shown here is derived from an EMBL/GenBank/DDBJ whole genome shotgun (WGS) entry which is preliminary data.</text>
</comment>